<dbReference type="KEGG" id="ccp:CHC_T00005842001"/>
<proteinExistence type="predicted"/>
<dbReference type="EMBL" id="HG001857">
    <property type="protein sequence ID" value="CDF37647.1"/>
    <property type="molecule type" value="Genomic_DNA"/>
</dbReference>
<dbReference type="AlphaFoldDB" id="R7QGK2"/>
<sequence>MVNQASRALASRIIDAAHKKEAAGWYLTSAPRQGALRRYGAGCTARGSNAVACARALPCGSGRAAALGMACW</sequence>
<dbReference type="RefSeq" id="XP_005717518.1">
    <property type="nucleotide sequence ID" value="XM_005717461.1"/>
</dbReference>
<evidence type="ECO:0000313" key="2">
    <source>
        <dbReference type="Proteomes" id="UP000012073"/>
    </source>
</evidence>
<dbReference type="Proteomes" id="UP000012073">
    <property type="component" value="Unassembled WGS sequence"/>
</dbReference>
<keyword evidence="2" id="KW-1185">Reference proteome</keyword>
<dbReference type="Gramene" id="CDF37647">
    <property type="protein sequence ID" value="CDF37647"/>
    <property type="gene ID" value="CHC_T00005842001"/>
</dbReference>
<reference evidence="2" key="1">
    <citation type="journal article" date="2013" name="Proc. Natl. Acad. Sci. U.S.A.">
        <title>Genome structure and metabolic features in the red seaweed Chondrus crispus shed light on evolution of the Archaeplastida.</title>
        <authorList>
            <person name="Collen J."/>
            <person name="Porcel B."/>
            <person name="Carre W."/>
            <person name="Ball S.G."/>
            <person name="Chaparro C."/>
            <person name="Tonon T."/>
            <person name="Barbeyron T."/>
            <person name="Michel G."/>
            <person name="Noel B."/>
            <person name="Valentin K."/>
            <person name="Elias M."/>
            <person name="Artiguenave F."/>
            <person name="Arun A."/>
            <person name="Aury J.M."/>
            <person name="Barbosa-Neto J.F."/>
            <person name="Bothwell J.H."/>
            <person name="Bouget F.Y."/>
            <person name="Brillet L."/>
            <person name="Cabello-Hurtado F."/>
            <person name="Capella-Gutierrez S."/>
            <person name="Charrier B."/>
            <person name="Cladiere L."/>
            <person name="Cock J.M."/>
            <person name="Coelho S.M."/>
            <person name="Colleoni C."/>
            <person name="Czjzek M."/>
            <person name="Da Silva C."/>
            <person name="Delage L."/>
            <person name="Denoeud F."/>
            <person name="Deschamps P."/>
            <person name="Dittami S.M."/>
            <person name="Gabaldon T."/>
            <person name="Gachon C.M."/>
            <person name="Groisillier A."/>
            <person name="Herve C."/>
            <person name="Jabbari K."/>
            <person name="Katinka M."/>
            <person name="Kloareg B."/>
            <person name="Kowalczyk N."/>
            <person name="Labadie K."/>
            <person name="Leblanc C."/>
            <person name="Lopez P.J."/>
            <person name="McLachlan D.H."/>
            <person name="Meslet-Cladiere L."/>
            <person name="Moustafa A."/>
            <person name="Nehr Z."/>
            <person name="Nyvall Collen P."/>
            <person name="Panaud O."/>
            <person name="Partensky F."/>
            <person name="Poulain J."/>
            <person name="Rensing S.A."/>
            <person name="Rousvoal S."/>
            <person name="Samson G."/>
            <person name="Symeonidi A."/>
            <person name="Weissenbach J."/>
            <person name="Zambounis A."/>
            <person name="Wincker P."/>
            <person name="Boyen C."/>
        </authorList>
    </citation>
    <scope>NUCLEOTIDE SEQUENCE [LARGE SCALE GENOMIC DNA]</scope>
    <source>
        <strain evidence="2">cv. Stackhouse</strain>
    </source>
</reference>
<evidence type="ECO:0000313" key="1">
    <source>
        <dbReference type="EMBL" id="CDF37647.1"/>
    </source>
</evidence>
<protein>
    <submittedName>
        <fullName evidence="1">Uncharacterized protein</fullName>
    </submittedName>
</protein>
<name>R7QGK2_CHOCR</name>
<accession>R7QGK2</accession>
<gene>
    <name evidence="1" type="ORF">CHC_T00005842001</name>
</gene>
<dbReference type="GeneID" id="17325234"/>
<organism evidence="1 2">
    <name type="scientific">Chondrus crispus</name>
    <name type="common">Carrageen Irish moss</name>
    <name type="synonym">Polymorpha crispa</name>
    <dbReference type="NCBI Taxonomy" id="2769"/>
    <lineage>
        <taxon>Eukaryota</taxon>
        <taxon>Rhodophyta</taxon>
        <taxon>Florideophyceae</taxon>
        <taxon>Rhodymeniophycidae</taxon>
        <taxon>Gigartinales</taxon>
        <taxon>Gigartinaceae</taxon>
        <taxon>Chondrus</taxon>
    </lineage>
</organism>